<accession>A0AAP0EXQ5</accession>
<feature type="region of interest" description="Disordered" evidence="1">
    <location>
        <begin position="1"/>
        <end position="71"/>
    </location>
</feature>
<feature type="compositionally biased region" description="Polar residues" evidence="1">
    <location>
        <begin position="1"/>
        <end position="14"/>
    </location>
</feature>
<dbReference type="Proteomes" id="UP001419268">
    <property type="component" value="Unassembled WGS sequence"/>
</dbReference>
<comment type="caution">
    <text evidence="2">The sequence shown here is derived from an EMBL/GenBank/DDBJ whole genome shotgun (WGS) entry which is preliminary data.</text>
</comment>
<feature type="compositionally biased region" description="Polar residues" evidence="1">
    <location>
        <begin position="23"/>
        <end position="34"/>
    </location>
</feature>
<feature type="compositionally biased region" description="Basic and acidic residues" evidence="1">
    <location>
        <begin position="97"/>
        <end position="122"/>
    </location>
</feature>
<gene>
    <name evidence="2" type="ORF">Scep_024421</name>
</gene>
<dbReference type="AlphaFoldDB" id="A0AAP0EXQ5"/>
<name>A0AAP0EXQ5_9MAGN</name>
<feature type="region of interest" description="Disordered" evidence="1">
    <location>
        <begin position="88"/>
        <end position="122"/>
    </location>
</feature>
<sequence length="122" mass="13667">MTSLVTSSGRSSMFDTADKENSQHLATSSSSVSRPRQKRGPLAVPKTHKPHDMLEAAKKKKEMRKMEEKVEREKMKIRRAIGGIMRWGNIVGGSGAERSREGRREGGGEVTKWRKEEGEEQG</sequence>
<reference evidence="2 3" key="1">
    <citation type="submission" date="2024-01" db="EMBL/GenBank/DDBJ databases">
        <title>Genome assemblies of Stephania.</title>
        <authorList>
            <person name="Yang L."/>
        </authorList>
    </citation>
    <scope>NUCLEOTIDE SEQUENCE [LARGE SCALE GENOMIC DNA]</scope>
    <source>
        <strain evidence="2">JXDWG</strain>
        <tissue evidence="2">Leaf</tissue>
    </source>
</reference>
<proteinExistence type="predicted"/>
<dbReference type="EMBL" id="JBBNAG010000010">
    <property type="protein sequence ID" value="KAK9100991.1"/>
    <property type="molecule type" value="Genomic_DNA"/>
</dbReference>
<evidence type="ECO:0000256" key="1">
    <source>
        <dbReference type="SAM" id="MobiDB-lite"/>
    </source>
</evidence>
<evidence type="ECO:0000313" key="2">
    <source>
        <dbReference type="EMBL" id="KAK9100991.1"/>
    </source>
</evidence>
<keyword evidence="3" id="KW-1185">Reference proteome</keyword>
<evidence type="ECO:0000313" key="3">
    <source>
        <dbReference type="Proteomes" id="UP001419268"/>
    </source>
</evidence>
<organism evidence="2 3">
    <name type="scientific">Stephania cephalantha</name>
    <dbReference type="NCBI Taxonomy" id="152367"/>
    <lineage>
        <taxon>Eukaryota</taxon>
        <taxon>Viridiplantae</taxon>
        <taxon>Streptophyta</taxon>
        <taxon>Embryophyta</taxon>
        <taxon>Tracheophyta</taxon>
        <taxon>Spermatophyta</taxon>
        <taxon>Magnoliopsida</taxon>
        <taxon>Ranunculales</taxon>
        <taxon>Menispermaceae</taxon>
        <taxon>Menispermoideae</taxon>
        <taxon>Cissampelideae</taxon>
        <taxon>Stephania</taxon>
    </lineage>
</organism>
<protein>
    <submittedName>
        <fullName evidence="2">Uncharacterized protein</fullName>
    </submittedName>
</protein>